<protein>
    <submittedName>
        <fullName evidence="3">Uncharacterized protein</fullName>
    </submittedName>
</protein>
<feature type="region of interest" description="Disordered" evidence="1">
    <location>
        <begin position="113"/>
        <end position="141"/>
    </location>
</feature>
<keyword evidence="4" id="KW-1185">Reference proteome</keyword>
<keyword evidence="2" id="KW-0732">Signal</keyword>
<feature type="signal peptide" evidence="2">
    <location>
        <begin position="1"/>
        <end position="26"/>
    </location>
</feature>
<evidence type="ECO:0000256" key="2">
    <source>
        <dbReference type="SAM" id="SignalP"/>
    </source>
</evidence>
<comment type="caution">
    <text evidence="3">The sequence shown here is derived from an EMBL/GenBank/DDBJ whole genome shotgun (WGS) entry which is preliminary data.</text>
</comment>
<organism evidence="3 4">
    <name type="scientific">Prorocentrum cordatum</name>
    <dbReference type="NCBI Taxonomy" id="2364126"/>
    <lineage>
        <taxon>Eukaryota</taxon>
        <taxon>Sar</taxon>
        <taxon>Alveolata</taxon>
        <taxon>Dinophyceae</taxon>
        <taxon>Prorocentrales</taxon>
        <taxon>Prorocentraceae</taxon>
        <taxon>Prorocentrum</taxon>
    </lineage>
</organism>
<sequence>MRPPHGIGPGGRALLLSGAVCGRAAAAPGAGAQGVAVAADGSLVVRGADGTFAPLPAGGAGEPPAAGEVASTRRPAELGVGGLGDPGPAPSGWLTVGMVVAAGSLMGVLQSQARAPPAARGRGVGAPPADGGAAAAPEKIG</sequence>
<feature type="chain" id="PRO_5047514468" evidence="2">
    <location>
        <begin position="27"/>
        <end position="141"/>
    </location>
</feature>
<evidence type="ECO:0000256" key="1">
    <source>
        <dbReference type="SAM" id="MobiDB-lite"/>
    </source>
</evidence>
<evidence type="ECO:0000313" key="3">
    <source>
        <dbReference type="EMBL" id="CAK0832395.1"/>
    </source>
</evidence>
<name>A0ABN9SKX5_9DINO</name>
<dbReference type="EMBL" id="CAUYUJ010011681">
    <property type="protein sequence ID" value="CAK0832395.1"/>
    <property type="molecule type" value="Genomic_DNA"/>
</dbReference>
<reference evidence="3" key="1">
    <citation type="submission" date="2023-10" db="EMBL/GenBank/DDBJ databases">
        <authorList>
            <person name="Chen Y."/>
            <person name="Shah S."/>
            <person name="Dougan E. K."/>
            <person name="Thang M."/>
            <person name="Chan C."/>
        </authorList>
    </citation>
    <scope>NUCLEOTIDE SEQUENCE [LARGE SCALE GENOMIC DNA]</scope>
</reference>
<dbReference type="Proteomes" id="UP001189429">
    <property type="component" value="Unassembled WGS sequence"/>
</dbReference>
<proteinExistence type="predicted"/>
<gene>
    <name evidence="3" type="ORF">PCOR1329_LOCUS30420</name>
</gene>
<evidence type="ECO:0000313" key="4">
    <source>
        <dbReference type="Proteomes" id="UP001189429"/>
    </source>
</evidence>
<accession>A0ABN9SKX5</accession>